<evidence type="ECO:0000256" key="2">
    <source>
        <dbReference type="SAM" id="MobiDB-lite"/>
    </source>
</evidence>
<dbReference type="AlphaFoldDB" id="A0A8S8ZGU1"/>
<dbReference type="Proteomes" id="UP000433876">
    <property type="component" value="Unassembled WGS sequence"/>
</dbReference>
<dbReference type="OMA" id="HRWQIIN"/>
<dbReference type="PANTHER" id="PTHR34598:SF3">
    <property type="entry name" value="OXIDOREDUCTASE AN1597"/>
    <property type="match status" value="1"/>
</dbReference>
<dbReference type="GO" id="GO:0016491">
    <property type="term" value="F:oxidoreductase activity"/>
    <property type="evidence" value="ECO:0007669"/>
    <property type="project" value="InterPro"/>
</dbReference>
<accession>A0A8S8ZGU1</accession>
<gene>
    <name evidence="3" type="ORF">SMACR_12810</name>
</gene>
<proteinExistence type="inferred from homology"/>
<evidence type="ECO:0000256" key="1">
    <source>
        <dbReference type="ARBA" id="ARBA00023604"/>
    </source>
</evidence>
<comment type="similarity">
    <text evidence="1">Belongs to the asaB hydroxylase/desaturase family.</text>
</comment>
<dbReference type="PANTHER" id="PTHR34598">
    <property type="entry name" value="BLL6449 PROTEIN"/>
    <property type="match status" value="1"/>
</dbReference>
<dbReference type="VEuPathDB" id="FungiDB:SMAC_12810"/>
<comment type="caution">
    <text evidence="3">The sequence shown here is derived from an EMBL/GenBank/DDBJ whole genome shotgun (WGS) entry which is preliminary data.</text>
</comment>
<protein>
    <recommendedName>
        <fullName evidence="5">Methyltransferase</fullName>
    </recommendedName>
</protein>
<reference evidence="3 4" key="1">
    <citation type="submission" date="2017-07" db="EMBL/GenBank/DDBJ databases">
        <title>Genome sequence of the Sordaria macrospora wild type strain R19027.</title>
        <authorList>
            <person name="Nowrousian M."/>
            <person name="Teichert I."/>
            <person name="Kueck U."/>
        </authorList>
    </citation>
    <scope>NUCLEOTIDE SEQUENCE [LARGE SCALE GENOMIC DNA]</scope>
    <source>
        <strain evidence="3 4">R19027</strain>
        <tissue evidence="3">Mycelium</tissue>
    </source>
</reference>
<evidence type="ECO:0008006" key="5">
    <source>
        <dbReference type="Google" id="ProtNLM"/>
    </source>
</evidence>
<name>A0A8S8ZGU1_SORMA</name>
<dbReference type="InterPro" id="IPR044053">
    <property type="entry name" value="AsaB-like"/>
</dbReference>
<evidence type="ECO:0000313" key="3">
    <source>
        <dbReference type="EMBL" id="KAA8628360.1"/>
    </source>
</evidence>
<dbReference type="NCBIfam" id="NF041278">
    <property type="entry name" value="CmcJ_NvfI_EfuI"/>
    <property type="match status" value="1"/>
</dbReference>
<feature type="region of interest" description="Disordered" evidence="2">
    <location>
        <begin position="245"/>
        <end position="267"/>
    </location>
</feature>
<sequence length="296" mass="33843">MAASHIESQLGFLKRNPIYNTVKPYSLRYDPEDGTPRQNIETDMVPVTINDARSLRPTIEQHGFALTSIPTAMTYDDFFNQDKIDRVYAAELQSHLKTFFNVPHVRVIDYAVRRRHPEFPVSTGRQYEHQQPAALVHLDFSHEEAVNMLETLYGCNASQVLKHRWQIINVWRPLKGPLYDWPLAVCDAQTFTRSRDSQSADAVYPESVYENVLVHHHPSQQWYYFPGLLETETMLFKCTDSDTTASGPSPHAAFPLPRTAGTSNSPRESIESRAFILWAPLEQLPQEVGPLYGKRG</sequence>
<organism evidence="3 4">
    <name type="scientific">Sordaria macrospora</name>
    <dbReference type="NCBI Taxonomy" id="5147"/>
    <lineage>
        <taxon>Eukaryota</taxon>
        <taxon>Fungi</taxon>
        <taxon>Dikarya</taxon>
        <taxon>Ascomycota</taxon>
        <taxon>Pezizomycotina</taxon>
        <taxon>Sordariomycetes</taxon>
        <taxon>Sordariomycetidae</taxon>
        <taxon>Sordariales</taxon>
        <taxon>Sordariaceae</taxon>
        <taxon>Sordaria</taxon>
    </lineage>
</organism>
<evidence type="ECO:0000313" key="4">
    <source>
        <dbReference type="Proteomes" id="UP000433876"/>
    </source>
</evidence>
<dbReference type="EMBL" id="NMPR01000189">
    <property type="protein sequence ID" value="KAA8628360.1"/>
    <property type="molecule type" value="Genomic_DNA"/>
</dbReference>